<dbReference type="Gramene" id="PRQ24990">
    <property type="protein sequence ID" value="PRQ24990"/>
    <property type="gene ID" value="RchiOBHm_Chr6g0278581"/>
</dbReference>
<proteinExistence type="predicted"/>
<comment type="caution">
    <text evidence="2">The sequence shown here is derived from an EMBL/GenBank/DDBJ whole genome shotgun (WGS) entry which is preliminary data.</text>
</comment>
<dbReference type="Proteomes" id="UP000238479">
    <property type="component" value="Chromosome 6"/>
</dbReference>
<keyword evidence="1" id="KW-0472">Membrane</keyword>
<keyword evidence="3" id="KW-1185">Reference proteome</keyword>
<dbReference type="AlphaFoldDB" id="A0A2P6PST7"/>
<feature type="transmembrane region" description="Helical" evidence="1">
    <location>
        <begin position="48"/>
        <end position="67"/>
    </location>
</feature>
<accession>A0A2P6PST7</accession>
<protein>
    <submittedName>
        <fullName evidence="2">Uncharacterized protein</fullName>
    </submittedName>
</protein>
<evidence type="ECO:0000313" key="3">
    <source>
        <dbReference type="Proteomes" id="UP000238479"/>
    </source>
</evidence>
<organism evidence="2 3">
    <name type="scientific">Rosa chinensis</name>
    <name type="common">China rose</name>
    <dbReference type="NCBI Taxonomy" id="74649"/>
    <lineage>
        <taxon>Eukaryota</taxon>
        <taxon>Viridiplantae</taxon>
        <taxon>Streptophyta</taxon>
        <taxon>Embryophyta</taxon>
        <taxon>Tracheophyta</taxon>
        <taxon>Spermatophyta</taxon>
        <taxon>Magnoliopsida</taxon>
        <taxon>eudicotyledons</taxon>
        <taxon>Gunneridae</taxon>
        <taxon>Pentapetalae</taxon>
        <taxon>rosids</taxon>
        <taxon>fabids</taxon>
        <taxon>Rosales</taxon>
        <taxon>Rosaceae</taxon>
        <taxon>Rosoideae</taxon>
        <taxon>Rosoideae incertae sedis</taxon>
        <taxon>Rosa</taxon>
    </lineage>
</organism>
<keyword evidence="1" id="KW-1133">Transmembrane helix</keyword>
<gene>
    <name evidence="2" type="ORF">RchiOBHm_Chr6g0278581</name>
</gene>
<reference evidence="2 3" key="1">
    <citation type="journal article" date="2018" name="Nat. Genet.">
        <title>The Rosa genome provides new insights in the design of modern roses.</title>
        <authorList>
            <person name="Bendahmane M."/>
        </authorList>
    </citation>
    <scope>NUCLEOTIDE SEQUENCE [LARGE SCALE GENOMIC DNA]</scope>
    <source>
        <strain evidence="3">cv. Old Blush</strain>
    </source>
</reference>
<dbReference type="EMBL" id="PDCK01000044">
    <property type="protein sequence ID" value="PRQ24990.1"/>
    <property type="molecule type" value="Genomic_DNA"/>
</dbReference>
<sequence>MSNGYKRHSHGCSVCAKEFQSTQFDHCMNESMDNAGHIYLQAGPFYKILLQSAIFALVLVKWSYCLAVKTRCQPHLSVCFNKE</sequence>
<evidence type="ECO:0000256" key="1">
    <source>
        <dbReference type="SAM" id="Phobius"/>
    </source>
</evidence>
<evidence type="ECO:0000313" key="2">
    <source>
        <dbReference type="EMBL" id="PRQ24990.1"/>
    </source>
</evidence>
<name>A0A2P6PST7_ROSCH</name>
<keyword evidence="1" id="KW-0812">Transmembrane</keyword>